<protein>
    <recommendedName>
        <fullName evidence="3">Cytochrome C family protein</fullName>
    </recommendedName>
</protein>
<sequence>MRRNAFAWIVLLSTAVACGRNERPASSSSEGVVGVSYNVTVRTPVGGIVASDVGGISCGASAMTTVRDANGVLRQVPVYYPGADRCGPVAIPWSQAVVLTATPQGDNAFTSWSGDCGGNGTCTLRAGADKTVMAIFGPRGSGHPNYLSPADHGPAYLDYLGKVAGALNCPSCHGASLSGAGIAPSCHQCHAQAGWTGWQTNCSFCHGARTVQSKAGYDAAAHGAWSAPPDALSQRLTGTAAPARTGAHQAHLLGTNGAGLSLAGPFSCATCHAVPADLGHVRGKSARAQVTLAGAGQASLPASLGSYDAASGTCSTYCHGPAQPAWSSSGIQCGSCHAMPPPDPHPAVGSAPAGCAGCHSKTVLADGTIDIAGGKHVNGVLDFSGGGTGGSGCAACHGYPPTTGAHAAHYGLTTAQATSGYGDTKVLQDRFPDATATTAPAVYGFGCGQCHPVDPAKHMDGKVEVVLYEAAAPAGSLKARNATTATYDKASGTCSGVYCHSSGRQGAQFVTAPAWTSGAHLACNGCHDNPPRYTSGGAGSATANSHVNLADDGFEFGHFAGLIGPWLASYHGGNSGSGADSAPITCQTCHFETTDPANTGPSGFYYLDTTGNYQLPGGDPYRLSGLWYQRLQCTSCHGGTNAKAPLKTGKVLPLRHVNGTRDVAFDPRTTLPSISWLPAAPNTPTQPYWLMPIVGSPDWPAYVTRSPGGQTISFSLSRSRYDPATKTCTSVACHLAENPVWGTPYVSAYDQACYNCHVELIY</sequence>
<dbReference type="PROSITE" id="PS51257">
    <property type="entry name" value="PROKAR_LIPOPROTEIN"/>
    <property type="match status" value="1"/>
</dbReference>
<evidence type="ECO:0008006" key="3">
    <source>
        <dbReference type="Google" id="ProtNLM"/>
    </source>
</evidence>
<organism evidence="1 2">
    <name type="scientific">Anaeromyxobacter paludicola</name>
    <dbReference type="NCBI Taxonomy" id="2918171"/>
    <lineage>
        <taxon>Bacteria</taxon>
        <taxon>Pseudomonadati</taxon>
        <taxon>Myxococcota</taxon>
        <taxon>Myxococcia</taxon>
        <taxon>Myxococcales</taxon>
        <taxon>Cystobacterineae</taxon>
        <taxon>Anaeromyxobacteraceae</taxon>
        <taxon>Anaeromyxobacter</taxon>
    </lineage>
</organism>
<evidence type="ECO:0000313" key="2">
    <source>
        <dbReference type="Proteomes" id="UP001162734"/>
    </source>
</evidence>
<dbReference type="Proteomes" id="UP001162734">
    <property type="component" value="Chromosome"/>
</dbReference>
<dbReference type="InterPro" id="IPR036280">
    <property type="entry name" value="Multihaem_cyt_sf"/>
</dbReference>
<accession>A0ABN6NA68</accession>
<proteinExistence type="predicted"/>
<dbReference type="EMBL" id="AP025592">
    <property type="protein sequence ID" value="BDG09235.1"/>
    <property type="molecule type" value="Genomic_DNA"/>
</dbReference>
<dbReference type="NCBIfam" id="TIGR01904">
    <property type="entry name" value="GSu_C4xC__C2xCH"/>
    <property type="match status" value="2"/>
</dbReference>
<dbReference type="Pfam" id="PF09698">
    <property type="entry name" value="GSu_C4xC__C2xCH"/>
    <property type="match status" value="1"/>
</dbReference>
<reference evidence="2" key="1">
    <citation type="journal article" date="2022" name="Int. J. Syst. Evol. Microbiol.">
        <title>Anaeromyxobacter oryzae sp. nov., Anaeromyxobacter diazotrophicus sp. nov. and Anaeromyxobacter paludicola sp. nov., isolated from paddy soils.</title>
        <authorList>
            <person name="Itoh H."/>
            <person name="Xu Z."/>
            <person name="Mise K."/>
            <person name="Masuda Y."/>
            <person name="Ushijima N."/>
            <person name="Hayakawa C."/>
            <person name="Shiratori Y."/>
            <person name="Senoo K."/>
        </authorList>
    </citation>
    <scope>NUCLEOTIDE SEQUENCE [LARGE SCALE GENOMIC DNA]</scope>
    <source>
        <strain evidence="2">Red630</strain>
    </source>
</reference>
<dbReference type="InterPro" id="IPR010176">
    <property type="entry name" value="C4xCH_C2xCH_motif_GEOSU"/>
</dbReference>
<keyword evidence="2" id="KW-1185">Reference proteome</keyword>
<evidence type="ECO:0000313" key="1">
    <source>
        <dbReference type="EMBL" id="BDG09235.1"/>
    </source>
</evidence>
<dbReference type="SUPFAM" id="SSF48695">
    <property type="entry name" value="Multiheme cytochromes"/>
    <property type="match status" value="3"/>
</dbReference>
<gene>
    <name evidence="1" type="ORF">AMPC_23480</name>
</gene>
<name>A0ABN6NA68_9BACT</name>